<dbReference type="PANTHER" id="PTHR34853">
    <property type="match status" value="1"/>
</dbReference>
<evidence type="ECO:0000259" key="1">
    <source>
        <dbReference type="Pfam" id="PF12697"/>
    </source>
</evidence>
<feature type="domain" description="AB hydrolase-1" evidence="1">
    <location>
        <begin position="198"/>
        <end position="475"/>
    </location>
</feature>
<reference evidence="2" key="2">
    <citation type="submission" date="2023-05" db="EMBL/GenBank/DDBJ databases">
        <authorList>
            <consortium name="Lawrence Berkeley National Laboratory"/>
            <person name="Steindorff A."/>
            <person name="Hensen N."/>
            <person name="Bonometti L."/>
            <person name="Westerberg I."/>
            <person name="Brannstrom I.O."/>
            <person name="Guillou S."/>
            <person name="Cros-Aarteil S."/>
            <person name="Calhoun S."/>
            <person name="Haridas S."/>
            <person name="Kuo A."/>
            <person name="Mondo S."/>
            <person name="Pangilinan J."/>
            <person name="Riley R."/>
            <person name="Labutti K."/>
            <person name="Andreopoulos B."/>
            <person name="Lipzen A."/>
            <person name="Chen C."/>
            <person name="Yanf M."/>
            <person name="Daum C."/>
            <person name="Ng V."/>
            <person name="Clum A."/>
            <person name="Ohm R."/>
            <person name="Martin F."/>
            <person name="Silar P."/>
            <person name="Natvig D."/>
            <person name="Lalanne C."/>
            <person name="Gautier V."/>
            <person name="Ament-Velasquez S.L."/>
            <person name="Kruys A."/>
            <person name="Hutchinson M.I."/>
            <person name="Powell A.J."/>
            <person name="Barry K."/>
            <person name="Miller A.N."/>
            <person name="Grigoriev I.V."/>
            <person name="Debuchy R."/>
            <person name="Gladieux P."/>
            <person name="Thoren M.H."/>
            <person name="Johannesson H."/>
        </authorList>
    </citation>
    <scope>NUCLEOTIDE SEQUENCE</scope>
    <source>
        <strain evidence="2">PSN309</strain>
    </source>
</reference>
<dbReference type="InterPro" id="IPR000073">
    <property type="entry name" value="AB_hydrolase_1"/>
</dbReference>
<keyword evidence="2" id="KW-0378">Hydrolase</keyword>
<dbReference type="EMBL" id="MU864514">
    <property type="protein sequence ID" value="KAK4183940.1"/>
    <property type="molecule type" value="Genomic_DNA"/>
</dbReference>
<sequence length="536" mass="59091">MKLKMYISRGRFVQNYHLTFPSHLVLIWRIRVIHCLTEYLDKMIFSKLIATAITLLTYQARAQLVAPAAVYTSSFNSSFALTQAQIQAAELESTLATSFENVVKFDRSQLAFGGPRQDDFYTLPPLTNTSGPLKPGVILKVQPFTDPTAYSIPPNTALSRILYTTTTYNGTVIPASGFVLWPYIPRVFSPKSKKASVVVWTHGTSGWFVDQAPSSHRGMYYANTALFELAELGYAVFAPDYAGLGISKSWDGSEIVHQYLTAPASAGDALYGLRAALAAFPDQLEQENFVIFGHSQGGGVAWAAAELLSSSANQFRDLLKGYKGTIAASPTTDALAPITRQFLLPVISSGVKSIFPDFDLSDWLTPLAVKRVNLAKEVQAGISAFMQLVLTRPAADIIKPDFDTATPYARLFGKSANPGRKKFQGPLLVLQGTEDVYVDYNTTAETVKDTLRRFPKLDLEFYVAQRVGHSPILHATKQYWTKWIEDRLSGKAVAKRGSVRTDIESFLPDSQYLKIGNSFLAWAGLPEFGYQVVLGL</sequence>
<dbReference type="InterPro" id="IPR029058">
    <property type="entry name" value="AB_hydrolase_fold"/>
</dbReference>
<evidence type="ECO:0000313" key="3">
    <source>
        <dbReference type="Proteomes" id="UP001302126"/>
    </source>
</evidence>
<dbReference type="Proteomes" id="UP001302126">
    <property type="component" value="Unassembled WGS sequence"/>
</dbReference>
<gene>
    <name evidence="2" type="ORF">QBC35DRAFT_506986</name>
</gene>
<accession>A0AAN7AFI2</accession>
<keyword evidence="3" id="KW-1185">Reference proteome</keyword>
<name>A0AAN7AFI2_9PEZI</name>
<organism evidence="2 3">
    <name type="scientific">Podospora australis</name>
    <dbReference type="NCBI Taxonomy" id="1536484"/>
    <lineage>
        <taxon>Eukaryota</taxon>
        <taxon>Fungi</taxon>
        <taxon>Dikarya</taxon>
        <taxon>Ascomycota</taxon>
        <taxon>Pezizomycotina</taxon>
        <taxon>Sordariomycetes</taxon>
        <taxon>Sordariomycetidae</taxon>
        <taxon>Sordariales</taxon>
        <taxon>Podosporaceae</taxon>
        <taxon>Podospora</taxon>
    </lineage>
</organism>
<dbReference type="PANTHER" id="PTHR34853:SF1">
    <property type="entry name" value="LIPASE 5"/>
    <property type="match status" value="1"/>
</dbReference>
<dbReference type="Gene3D" id="3.40.50.1820">
    <property type="entry name" value="alpha/beta hydrolase"/>
    <property type="match status" value="2"/>
</dbReference>
<comment type="caution">
    <text evidence="2">The sequence shown here is derived from an EMBL/GenBank/DDBJ whole genome shotgun (WGS) entry which is preliminary data.</text>
</comment>
<dbReference type="GO" id="GO:0016042">
    <property type="term" value="P:lipid catabolic process"/>
    <property type="evidence" value="ECO:0007669"/>
    <property type="project" value="InterPro"/>
</dbReference>
<dbReference type="SUPFAM" id="SSF53474">
    <property type="entry name" value="alpha/beta-Hydrolases"/>
    <property type="match status" value="1"/>
</dbReference>
<dbReference type="Pfam" id="PF12697">
    <property type="entry name" value="Abhydrolase_6"/>
    <property type="match status" value="1"/>
</dbReference>
<dbReference type="InterPro" id="IPR005152">
    <property type="entry name" value="Lipase_secreted"/>
</dbReference>
<dbReference type="GO" id="GO:0004806">
    <property type="term" value="F:triacylglycerol lipase activity"/>
    <property type="evidence" value="ECO:0007669"/>
    <property type="project" value="InterPro"/>
</dbReference>
<reference evidence="2" key="1">
    <citation type="journal article" date="2023" name="Mol. Phylogenet. Evol.">
        <title>Genome-scale phylogeny and comparative genomics of the fungal order Sordariales.</title>
        <authorList>
            <person name="Hensen N."/>
            <person name="Bonometti L."/>
            <person name="Westerberg I."/>
            <person name="Brannstrom I.O."/>
            <person name="Guillou S."/>
            <person name="Cros-Aarteil S."/>
            <person name="Calhoun S."/>
            <person name="Haridas S."/>
            <person name="Kuo A."/>
            <person name="Mondo S."/>
            <person name="Pangilinan J."/>
            <person name="Riley R."/>
            <person name="LaButti K."/>
            <person name="Andreopoulos B."/>
            <person name="Lipzen A."/>
            <person name="Chen C."/>
            <person name="Yan M."/>
            <person name="Daum C."/>
            <person name="Ng V."/>
            <person name="Clum A."/>
            <person name="Steindorff A."/>
            <person name="Ohm R.A."/>
            <person name="Martin F."/>
            <person name="Silar P."/>
            <person name="Natvig D.O."/>
            <person name="Lalanne C."/>
            <person name="Gautier V."/>
            <person name="Ament-Velasquez S.L."/>
            <person name="Kruys A."/>
            <person name="Hutchinson M.I."/>
            <person name="Powell A.J."/>
            <person name="Barry K."/>
            <person name="Miller A.N."/>
            <person name="Grigoriev I.V."/>
            <person name="Debuchy R."/>
            <person name="Gladieux P."/>
            <person name="Hiltunen Thoren M."/>
            <person name="Johannesson H."/>
        </authorList>
    </citation>
    <scope>NUCLEOTIDE SEQUENCE</scope>
    <source>
        <strain evidence="2">PSN309</strain>
    </source>
</reference>
<protein>
    <submittedName>
        <fullName evidence="2">Alpha/Beta hydrolase protein</fullName>
    </submittedName>
</protein>
<dbReference type="AlphaFoldDB" id="A0AAN7AFI2"/>
<evidence type="ECO:0000313" key="2">
    <source>
        <dbReference type="EMBL" id="KAK4183940.1"/>
    </source>
</evidence>
<proteinExistence type="predicted"/>